<evidence type="ECO:0000313" key="3">
    <source>
        <dbReference type="EMBL" id="GEN81509.1"/>
    </source>
</evidence>
<proteinExistence type="predicted"/>
<keyword evidence="2" id="KW-1133">Transmembrane helix</keyword>
<feature type="region of interest" description="Disordered" evidence="1">
    <location>
        <begin position="1"/>
        <end position="27"/>
    </location>
</feature>
<keyword evidence="2" id="KW-0812">Transmembrane</keyword>
<sequence length="307" mass="31871">MPAPRAFAESMEAGHRHAKGGSMGSNGRSAAVFDRVPGEMPMLDRLRGSRPTLDADRLKSQAADVGARLSDVTARAGLTAEQLAEQAREAALHAKDWAAPRAEKAWHEGRKAAGPKIEAAAEKAIPVVDTAHDRLVDDILPKLVAAITAAAGAAAVGADKARDVADAKLTELAHIAPPPKKHTGAKVFWSIAGLAIVGAVVAAFRRNRPTTDPWAEEPWEEAEADLEARASAALDEVPPPAEVADEAAAVAERGLETAEAEAVAAAEETTEKLGDAAEAAKPRRTRTRKTAGDAAAETAEGDAAPTE</sequence>
<accession>A0A511Z233</accession>
<dbReference type="AlphaFoldDB" id="A0A511Z233"/>
<keyword evidence="2" id="KW-0472">Membrane</keyword>
<gene>
    <name evidence="3" type="ORF">AFE02nite_32430</name>
</gene>
<feature type="compositionally biased region" description="Basic and acidic residues" evidence="1">
    <location>
        <begin position="269"/>
        <end position="281"/>
    </location>
</feature>
<reference evidence="3 4" key="1">
    <citation type="submission" date="2019-07" db="EMBL/GenBank/DDBJ databases">
        <title>Whole genome shotgun sequence of Actinotalea fermentans NBRC 105374.</title>
        <authorList>
            <person name="Hosoyama A."/>
            <person name="Uohara A."/>
            <person name="Ohji S."/>
            <person name="Ichikawa N."/>
        </authorList>
    </citation>
    <scope>NUCLEOTIDE SEQUENCE [LARGE SCALE GENOMIC DNA]</scope>
    <source>
        <strain evidence="3 4">NBRC 105374</strain>
    </source>
</reference>
<evidence type="ECO:0000313" key="4">
    <source>
        <dbReference type="Proteomes" id="UP000321484"/>
    </source>
</evidence>
<evidence type="ECO:0008006" key="5">
    <source>
        <dbReference type="Google" id="ProtNLM"/>
    </source>
</evidence>
<dbReference type="Proteomes" id="UP000321484">
    <property type="component" value="Unassembled WGS sequence"/>
</dbReference>
<dbReference type="EMBL" id="BJYK01000013">
    <property type="protein sequence ID" value="GEN81509.1"/>
    <property type="molecule type" value="Genomic_DNA"/>
</dbReference>
<keyword evidence="4" id="KW-1185">Reference proteome</keyword>
<protein>
    <recommendedName>
        <fullName evidence="5">DUF3618 domain-containing protein</fullName>
    </recommendedName>
</protein>
<comment type="caution">
    <text evidence="3">The sequence shown here is derived from an EMBL/GenBank/DDBJ whole genome shotgun (WGS) entry which is preliminary data.</text>
</comment>
<name>A0A511Z233_9CELL</name>
<evidence type="ECO:0000256" key="1">
    <source>
        <dbReference type="SAM" id="MobiDB-lite"/>
    </source>
</evidence>
<feature type="compositionally biased region" description="Low complexity" evidence="1">
    <location>
        <begin position="292"/>
        <end position="307"/>
    </location>
</feature>
<feature type="region of interest" description="Disordered" evidence="1">
    <location>
        <begin position="252"/>
        <end position="307"/>
    </location>
</feature>
<feature type="transmembrane region" description="Helical" evidence="2">
    <location>
        <begin position="187"/>
        <end position="204"/>
    </location>
</feature>
<organism evidence="3 4">
    <name type="scientific">Actinotalea fermentans</name>
    <dbReference type="NCBI Taxonomy" id="43671"/>
    <lineage>
        <taxon>Bacteria</taxon>
        <taxon>Bacillati</taxon>
        <taxon>Actinomycetota</taxon>
        <taxon>Actinomycetes</taxon>
        <taxon>Micrococcales</taxon>
        <taxon>Cellulomonadaceae</taxon>
        <taxon>Actinotalea</taxon>
    </lineage>
</organism>
<evidence type="ECO:0000256" key="2">
    <source>
        <dbReference type="SAM" id="Phobius"/>
    </source>
</evidence>